<dbReference type="PANTHER" id="PTHR47018">
    <property type="entry name" value="CXC DOMAIN-CONTAINING PROTEIN-RELATED"/>
    <property type="match status" value="1"/>
</dbReference>
<evidence type="ECO:0000313" key="1">
    <source>
        <dbReference type="EMBL" id="KZS05075.1"/>
    </source>
</evidence>
<reference evidence="1 2" key="1">
    <citation type="submission" date="2016-03" db="EMBL/GenBank/DDBJ databases">
        <title>EvidentialGene: Evidence-directed Construction of Genes on Genomes.</title>
        <authorList>
            <person name="Gilbert D.G."/>
            <person name="Choi J.-H."/>
            <person name="Mockaitis K."/>
            <person name="Colbourne J."/>
            <person name="Pfrender M."/>
        </authorList>
    </citation>
    <scope>NUCLEOTIDE SEQUENCE [LARGE SCALE GENOMIC DNA]</scope>
    <source>
        <strain evidence="1 2">Xinb3</strain>
        <tissue evidence="1">Complete organism</tissue>
    </source>
</reference>
<name>A0A162DAP0_9CRUS</name>
<dbReference type="PANTHER" id="PTHR47018:SF3">
    <property type="entry name" value="MYCBP-ASSOCIATED PROTEIN"/>
    <property type="match status" value="1"/>
</dbReference>
<dbReference type="SMART" id="SM00238">
    <property type="entry name" value="BIR"/>
    <property type="match status" value="1"/>
</dbReference>
<dbReference type="STRING" id="35525.A0A162DAP0"/>
<dbReference type="Pfam" id="PF00653">
    <property type="entry name" value="BIR"/>
    <property type="match status" value="1"/>
</dbReference>
<dbReference type="InterPro" id="IPR001370">
    <property type="entry name" value="BIR_rpt"/>
</dbReference>
<dbReference type="CDD" id="cd00022">
    <property type="entry name" value="BIR"/>
    <property type="match status" value="1"/>
</dbReference>
<dbReference type="Proteomes" id="UP000076858">
    <property type="component" value="Unassembled WGS sequence"/>
</dbReference>
<comment type="caution">
    <text evidence="1">The sequence shown here is derived from an EMBL/GenBank/DDBJ whole genome shotgun (WGS) entry which is preliminary data.</text>
</comment>
<accession>A0A162DAP0</accession>
<evidence type="ECO:0000313" key="2">
    <source>
        <dbReference type="Proteomes" id="UP000076858"/>
    </source>
</evidence>
<proteinExistence type="predicted"/>
<dbReference type="AlphaFoldDB" id="A0A162DAP0"/>
<keyword evidence="2" id="KW-1185">Reference proteome</keyword>
<dbReference type="OrthoDB" id="8060926at2759"/>
<dbReference type="PROSITE" id="PS50143">
    <property type="entry name" value="BIR_REPEAT_2"/>
    <property type="match status" value="1"/>
</dbReference>
<protein>
    <submittedName>
        <fullName evidence="1">Uncharacterized protein</fullName>
    </submittedName>
</protein>
<dbReference type="SUPFAM" id="SSF57924">
    <property type="entry name" value="Inhibitor of apoptosis (IAP) repeat"/>
    <property type="match status" value="1"/>
</dbReference>
<gene>
    <name evidence="1" type="ORF">APZ42_031824</name>
</gene>
<dbReference type="EMBL" id="LRGB01003003">
    <property type="protein sequence ID" value="KZS05075.1"/>
    <property type="molecule type" value="Genomic_DNA"/>
</dbReference>
<dbReference type="Gene3D" id="1.10.1170.10">
    <property type="entry name" value="Inhibitor Of Apoptosis Protein (2mihbC-IAP-1), Chain A"/>
    <property type="match status" value="1"/>
</dbReference>
<sequence>MILWGFVTQDIPYNDDNLFNEQDKTEGYKEDDIVQPKRRRRTYVVINDTMKPYHKQTKMSTESMLGLEDQRRALIPGSLQTARKLHFIWMASLTMEVPNTSTWTGWNSLSTPKDSLPQQRVLYLPQINASPTRADVIMETMQRSLRISDECDQQYISVTNDLAIAKIALSIQAAERPRINKLFIQLGAFHIQLSFFKAVGKFIAESGGPYILTESGVLAEGSLNGFLTGKNYSRCNRIHSLFAVALEILHFKSFLKQENDSDEEHHIRRLLRQIEKTDRNDTPLLQSIPPEFDEIFQRYQIYRLTTANGGHGATAKYWLVYIELIALYQEFTRAIRTGDFFIYTHLLPEITKLFFVFNHHNYARWGVRFHDNMMKMENSHPVSVGYNLTLDPVSKMEITSFSATQSVMCNKLSKVGPTGAVRALSQVVLRTASARLSTFQRWERSLNSPSAQALSMAGFIYRGVADQTQCISCFIVLSRWIPEHDPDFEHCRHSPTCEFVLNRQSESANRMQSSSVRSQTPVNKDVSPLSEASLFLFCYQKCMVSH</sequence>
<organism evidence="1 2">
    <name type="scientific">Daphnia magna</name>
    <dbReference type="NCBI Taxonomy" id="35525"/>
    <lineage>
        <taxon>Eukaryota</taxon>
        <taxon>Metazoa</taxon>
        <taxon>Ecdysozoa</taxon>
        <taxon>Arthropoda</taxon>
        <taxon>Crustacea</taxon>
        <taxon>Branchiopoda</taxon>
        <taxon>Diplostraca</taxon>
        <taxon>Cladocera</taxon>
        <taxon>Anomopoda</taxon>
        <taxon>Daphniidae</taxon>
        <taxon>Daphnia</taxon>
    </lineage>
</organism>